<evidence type="ECO:0000313" key="1">
    <source>
        <dbReference type="EnsemblPlants" id="AVESA.00010b.r2.2AG0245860.1.CDS"/>
    </source>
</evidence>
<reference evidence="1" key="2">
    <citation type="submission" date="2025-09" db="UniProtKB">
        <authorList>
            <consortium name="EnsemblPlants"/>
        </authorList>
    </citation>
    <scope>IDENTIFICATION</scope>
</reference>
<accession>A0ACD5UG66</accession>
<protein>
    <submittedName>
        <fullName evidence="1">Uncharacterized protein</fullName>
    </submittedName>
</protein>
<organism evidence="1 2">
    <name type="scientific">Avena sativa</name>
    <name type="common">Oat</name>
    <dbReference type="NCBI Taxonomy" id="4498"/>
    <lineage>
        <taxon>Eukaryota</taxon>
        <taxon>Viridiplantae</taxon>
        <taxon>Streptophyta</taxon>
        <taxon>Embryophyta</taxon>
        <taxon>Tracheophyta</taxon>
        <taxon>Spermatophyta</taxon>
        <taxon>Magnoliopsida</taxon>
        <taxon>Liliopsida</taxon>
        <taxon>Poales</taxon>
        <taxon>Poaceae</taxon>
        <taxon>BOP clade</taxon>
        <taxon>Pooideae</taxon>
        <taxon>Poodae</taxon>
        <taxon>Poeae</taxon>
        <taxon>Poeae Chloroplast Group 1 (Aveneae type)</taxon>
        <taxon>Aveninae</taxon>
        <taxon>Avena</taxon>
    </lineage>
</organism>
<name>A0ACD5UG66_AVESA</name>
<sequence>MIQPVYHHDDENAHLYACRVHDMVLDLISSLAREDNFVTILNGISDNNSFEGKVRRMSLQNVAKEEHQTMPLKSVSTSQVRSIAAFKHAIALMPSLSSFVVLHVLDLTGCDLRGHDHHLNLRELGCLLHLRYLGLALTKICELPEEVGKLQFLQVLDLRGNDGMELPSSVIKLRRLMCLIIDHDHKRLPHGLGNMTSIEVLDQIHGDSLITVKELGNLERLRKLAIRFRYLSLELEEAFVESLGKLSNIQSVRILKEVNDIHLMDHLGERWVPPRSLREFIMYGGARFSIMPAWIRRNPSHMSQVSVLEIPVVKVRQEDLVFLGRLPALRNLRLNSFRRQSELLLVGADGFCSLSSFLLFFRFPGHIVFQPGAMPKVQTVEFYHCLRVARDEEAAGNVGDWFDLGMENLPSLRKVEVKFLRSGVKVGEAKQAEAALRKSLRTHPNRPTIDICINPGIPEDAHDDDIYLTDDEE</sequence>
<dbReference type="EnsemblPlants" id="AVESA.00010b.r2.2AG0245860.1">
    <property type="protein sequence ID" value="AVESA.00010b.r2.2AG0245860.1.CDS"/>
    <property type="gene ID" value="AVESA.00010b.r2.2AG0245860"/>
</dbReference>
<reference evidence="1" key="1">
    <citation type="submission" date="2021-05" db="EMBL/GenBank/DDBJ databases">
        <authorList>
            <person name="Scholz U."/>
            <person name="Mascher M."/>
            <person name="Fiebig A."/>
        </authorList>
    </citation>
    <scope>NUCLEOTIDE SEQUENCE [LARGE SCALE GENOMIC DNA]</scope>
</reference>
<evidence type="ECO:0000313" key="2">
    <source>
        <dbReference type="Proteomes" id="UP001732700"/>
    </source>
</evidence>
<proteinExistence type="predicted"/>
<dbReference type="Proteomes" id="UP001732700">
    <property type="component" value="Chromosome 2A"/>
</dbReference>
<keyword evidence="2" id="KW-1185">Reference proteome</keyword>